<dbReference type="WBParaSite" id="nRc.2.0.1.t03881-RA">
    <property type="protein sequence ID" value="nRc.2.0.1.t03881-RA"/>
    <property type="gene ID" value="nRc.2.0.1.g03881"/>
</dbReference>
<evidence type="ECO:0000256" key="6">
    <source>
        <dbReference type="SAM" id="Phobius"/>
    </source>
</evidence>
<dbReference type="GO" id="GO:0005886">
    <property type="term" value="C:plasma membrane"/>
    <property type="evidence" value="ECO:0007669"/>
    <property type="project" value="TreeGrafter"/>
</dbReference>
<name>A0A915HQU5_ROMCU</name>
<feature type="transmembrane region" description="Helical" evidence="6">
    <location>
        <begin position="223"/>
        <end position="244"/>
    </location>
</feature>
<proteinExistence type="predicted"/>
<dbReference type="InterPro" id="IPR029485">
    <property type="entry name" value="CAT_C"/>
</dbReference>
<accession>A0A915HQU5</accession>
<dbReference type="PANTHER" id="PTHR43243">
    <property type="entry name" value="INNER MEMBRANE TRANSPORTER YGJI-RELATED"/>
    <property type="match status" value="1"/>
</dbReference>
<feature type="transmembrane region" description="Helical" evidence="6">
    <location>
        <begin position="146"/>
        <end position="168"/>
    </location>
</feature>
<feature type="transmembrane region" description="Helical" evidence="6">
    <location>
        <begin position="6"/>
        <end position="25"/>
    </location>
</feature>
<feature type="transmembrane region" description="Helical" evidence="6">
    <location>
        <begin position="103"/>
        <end position="126"/>
    </location>
</feature>
<feature type="domain" description="Cationic amino acid transporter C-terminal" evidence="7">
    <location>
        <begin position="346"/>
        <end position="396"/>
    </location>
</feature>
<dbReference type="Proteomes" id="UP000887565">
    <property type="component" value="Unplaced"/>
</dbReference>
<feature type="transmembrane region" description="Helical" evidence="6">
    <location>
        <begin position="198"/>
        <end position="217"/>
    </location>
</feature>
<evidence type="ECO:0000256" key="2">
    <source>
        <dbReference type="ARBA" id="ARBA00022448"/>
    </source>
</evidence>
<feature type="transmembrane region" description="Helical" evidence="6">
    <location>
        <begin position="288"/>
        <end position="308"/>
    </location>
</feature>
<feature type="transmembrane region" description="Helical" evidence="6">
    <location>
        <begin position="314"/>
        <end position="336"/>
    </location>
</feature>
<dbReference type="PIRSF" id="PIRSF006060">
    <property type="entry name" value="AA_transporter"/>
    <property type="match status" value="1"/>
</dbReference>
<dbReference type="Pfam" id="PF13520">
    <property type="entry name" value="AA_permease_2"/>
    <property type="match status" value="1"/>
</dbReference>
<protein>
    <submittedName>
        <fullName evidence="9">Cationic amino acid transporter C-terminal domain-containing protein</fullName>
    </submittedName>
</protein>
<evidence type="ECO:0000259" key="7">
    <source>
        <dbReference type="Pfam" id="PF13906"/>
    </source>
</evidence>
<comment type="subcellular location">
    <subcellularLocation>
        <location evidence="1">Membrane</location>
        <topology evidence="1">Multi-pass membrane protein</topology>
    </subcellularLocation>
</comment>
<dbReference type="OMA" id="GHTWERF"/>
<evidence type="ECO:0000256" key="1">
    <source>
        <dbReference type="ARBA" id="ARBA00004141"/>
    </source>
</evidence>
<keyword evidence="8" id="KW-1185">Reference proteome</keyword>
<reference evidence="9" key="1">
    <citation type="submission" date="2022-11" db="UniProtKB">
        <authorList>
            <consortium name="WormBaseParasite"/>
        </authorList>
    </citation>
    <scope>IDENTIFICATION</scope>
</reference>
<dbReference type="PANTHER" id="PTHR43243:SF4">
    <property type="entry name" value="CATIONIC AMINO ACID TRANSPORTER 4"/>
    <property type="match status" value="1"/>
</dbReference>
<keyword evidence="2" id="KW-0813">Transport</keyword>
<feature type="transmembrane region" description="Helical" evidence="6">
    <location>
        <begin position="377"/>
        <end position="394"/>
    </location>
</feature>
<feature type="transmembrane region" description="Helical" evidence="6">
    <location>
        <begin position="348"/>
        <end position="371"/>
    </location>
</feature>
<evidence type="ECO:0000256" key="3">
    <source>
        <dbReference type="ARBA" id="ARBA00022692"/>
    </source>
</evidence>
<keyword evidence="3 6" id="KW-0812">Transmembrane</keyword>
<keyword evidence="4 6" id="KW-1133">Transmembrane helix</keyword>
<evidence type="ECO:0000256" key="5">
    <source>
        <dbReference type="ARBA" id="ARBA00023136"/>
    </source>
</evidence>
<sequence>MTPNVFAVVNLLVIAFTVIYGLTFARKDYLTNPAYCQHNLTCSLNSEIVIDQCKASNAFMPFGFSGVVSGAAKVFFAYIGFDSIAAAGEETVKPQRTIPLATLLAMIIVTFAYVMMSLTLTMMVPYCTIVPDSAFATAFKDRGVYWAQYVVSVGALSGMTTVLFGSLFSTPRGVYAMSQDGLLCKFLSYVHPRTRTPIVGIVIFGVLTALMGLVFSLKILVEFVSIGTLMAYSIVACSVIVLRYEPNVARYGTKSQLLGIKDIQNKAGQLKARFKFCYPVTKNFKLNYVVSFLIVVIICLAATINFGSWYSLKWWSILVSVVLFLAFVSCLLFLFVHEQDPISIGFKMPFVPLFPAFSLLINVILMLRLSGHTWERFAAWLVLGLMIYFGYGMWNSAEGKLAKQSDEHAKDDIEMTRASKYAVNNS</sequence>
<evidence type="ECO:0000313" key="8">
    <source>
        <dbReference type="Proteomes" id="UP000887565"/>
    </source>
</evidence>
<evidence type="ECO:0000256" key="4">
    <source>
        <dbReference type="ARBA" id="ARBA00022989"/>
    </source>
</evidence>
<dbReference type="AlphaFoldDB" id="A0A915HQU5"/>
<dbReference type="InterPro" id="IPR002293">
    <property type="entry name" value="AA/rel_permease1"/>
</dbReference>
<dbReference type="GO" id="GO:0015171">
    <property type="term" value="F:amino acid transmembrane transporter activity"/>
    <property type="evidence" value="ECO:0007669"/>
    <property type="project" value="TreeGrafter"/>
</dbReference>
<evidence type="ECO:0000313" key="9">
    <source>
        <dbReference type="WBParaSite" id="nRc.2.0.1.t03881-RA"/>
    </source>
</evidence>
<organism evidence="8 9">
    <name type="scientific">Romanomermis culicivorax</name>
    <name type="common">Nematode worm</name>
    <dbReference type="NCBI Taxonomy" id="13658"/>
    <lineage>
        <taxon>Eukaryota</taxon>
        <taxon>Metazoa</taxon>
        <taxon>Ecdysozoa</taxon>
        <taxon>Nematoda</taxon>
        <taxon>Enoplea</taxon>
        <taxon>Dorylaimia</taxon>
        <taxon>Mermithida</taxon>
        <taxon>Mermithoidea</taxon>
        <taxon>Mermithidae</taxon>
        <taxon>Romanomermis</taxon>
    </lineage>
</organism>
<dbReference type="Pfam" id="PF13906">
    <property type="entry name" value="AA_permease_C"/>
    <property type="match status" value="1"/>
</dbReference>
<dbReference type="Gene3D" id="1.20.1740.10">
    <property type="entry name" value="Amino acid/polyamine transporter I"/>
    <property type="match status" value="2"/>
</dbReference>
<keyword evidence="5 6" id="KW-0472">Membrane</keyword>